<evidence type="ECO:0000256" key="4">
    <source>
        <dbReference type="ARBA" id="ARBA00022989"/>
    </source>
</evidence>
<feature type="transmembrane region" description="Helical" evidence="7">
    <location>
        <begin position="69"/>
        <end position="89"/>
    </location>
</feature>
<keyword evidence="10" id="KW-1185">Reference proteome</keyword>
<dbReference type="Proteomes" id="UP000001409">
    <property type="component" value="Chromosome"/>
</dbReference>
<evidence type="ECO:0000313" key="10">
    <source>
        <dbReference type="Proteomes" id="UP000001409"/>
    </source>
</evidence>
<comment type="subcellular location">
    <subcellularLocation>
        <location evidence="1">Cell membrane</location>
        <topology evidence="1">Multi-pass membrane protein</topology>
    </subcellularLocation>
</comment>
<dbReference type="EMBL" id="BA000035">
    <property type="protein sequence ID" value="BAC19209.1"/>
    <property type="molecule type" value="Genomic_DNA"/>
</dbReference>
<dbReference type="GO" id="GO:0005886">
    <property type="term" value="C:plasma membrane"/>
    <property type="evidence" value="ECO:0007669"/>
    <property type="project" value="UniProtKB-SubCell"/>
</dbReference>
<evidence type="ECO:0000256" key="1">
    <source>
        <dbReference type="ARBA" id="ARBA00004651"/>
    </source>
</evidence>
<dbReference type="InterPro" id="IPR023845">
    <property type="entry name" value="DUF3817_TM"/>
</dbReference>
<sequence length="173" mass="19717">MIHRVVDATGPDPTGELSRPTNRPVHQNHSSRTAQRFSAPEDPEDFHPVTTPTQTIQIHPERKKRVRTALTAFSVAAWVTGVFLLALVVEMVMKYILQMDLPSWATFIPIAHGWVYIVFLLCTLNLGLKARWDPKRWFTTAIAGVVPLLSFFVENNRRKEVIETFQLDQPDTV</sequence>
<dbReference type="PANTHER" id="PTHR40077">
    <property type="entry name" value="MEMBRANE PROTEIN-RELATED"/>
    <property type="match status" value="1"/>
</dbReference>
<dbReference type="HOGENOM" id="CLU_120964_1_2_11"/>
<dbReference type="PANTHER" id="PTHR40077:SF2">
    <property type="entry name" value="MEMBRANE PROTEIN"/>
    <property type="match status" value="1"/>
</dbReference>
<dbReference type="KEGG" id="cef:CE2399"/>
<keyword evidence="2" id="KW-1003">Cell membrane</keyword>
<evidence type="ECO:0000256" key="2">
    <source>
        <dbReference type="ARBA" id="ARBA00022475"/>
    </source>
</evidence>
<keyword evidence="4 7" id="KW-1133">Transmembrane helix</keyword>
<dbReference type="Pfam" id="PF12823">
    <property type="entry name" value="DUF3817"/>
    <property type="match status" value="1"/>
</dbReference>
<dbReference type="NCBIfam" id="TIGR03954">
    <property type="entry name" value="integ_memb_HG"/>
    <property type="match status" value="1"/>
</dbReference>
<reference evidence="9 10" key="1">
    <citation type="journal article" date="2003" name="Genome Res.">
        <title>Comparative complete genome sequence analysis of the amino acid replacements responsible for the thermostability of Corynebacterium efficiens.</title>
        <authorList>
            <person name="Nishio Y."/>
            <person name="Nakamura Y."/>
            <person name="Kawarabayasi Y."/>
            <person name="Usuda Y."/>
            <person name="Kimura E."/>
            <person name="Sugimoto S."/>
            <person name="Matsui K."/>
            <person name="Yamagishi A."/>
            <person name="Kikuchi H."/>
            <person name="Ikeo K."/>
            <person name="Gojobori T."/>
        </authorList>
    </citation>
    <scope>NUCLEOTIDE SEQUENCE [LARGE SCALE GENOMIC DNA]</scope>
    <source>
        <strain evidence="10">DSM 44549 / YS-314 / AJ 12310 / JCM 11189 / NBRC 100395</strain>
    </source>
</reference>
<dbReference type="STRING" id="196164.gene:10742837"/>
<feature type="region of interest" description="Disordered" evidence="6">
    <location>
        <begin position="1"/>
        <end position="54"/>
    </location>
</feature>
<name>Q8FMV0_COREF</name>
<dbReference type="AlphaFoldDB" id="Q8FMV0"/>
<evidence type="ECO:0000259" key="8">
    <source>
        <dbReference type="Pfam" id="PF12823"/>
    </source>
</evidence>
<feature type="domain" description="DUF3817" evidence="8">
    <location>
        <begin position="70"/>
        <end position="158"/>
    </location>
</feature>
<accession>Q8FMV0</accession>
<accession>C8NR15</accession>
<protein>
    <recommendedName>
        <fullName evidence="8">DUF3817 domain-containing protein</fullName>
    </recommendedName>
</protein>
<dbReference type="eggNOG" id="ENOG50334KP">
    <property type="taxonomic scope" value="Bacteria"/>
</dbReference>
<keyword evidence="5 7" id="KW-0472">Membrane</keyword>
<evidence type="ECO:0000313" key="9">
    <source>
        <dbReference type="EMBL" id="BAC19209.1"/>
    </source>
</evidence>
<proteinExistence type="predicted"/>
<evidence type="ECO:0000256" key="7">
    <source>
        <dbReference type="SAM" id="Phobius"/>
    </source>
</evidence>
<feature type="compositionally biased region" description="Polar residues" evidence="6">
    <location>
        <begin position="19"/>
        <end position="36"/>
    </location>
</feature>
<organism evidence="9 10">
    <name type="scientific">Corynebacterium efficiens (strain DSM 44549 / YS-314 / AJ 12310 / JCM 11189 / NBRC 100395)</name>
    <dbReference type="NCBI Taxonomy" id="196164"/>
    <lineage>
        <taxon>Bacteria</taxon>
        <taxon>Bacillati</taxon>
        <taxon>Actinomycetota</taxon>
        <taxon>Actinomycetes</taxon>
        <taxon>Mycobacteriales</taxon>
        <taxon>Corynebacteriaceae</taxon>
        <taxon>Corynebacterium</taxon>
    </lineage>
</organism>
<evidence type="ECO:0000256" key="3">
    <source>
        <dbReference type="ARBA" id="ARBA00022692"/>
    </source>
</evidence>
<evidence type="ECO:0000256" key="5">
    <source>
        <dbReference type="ARBA" id="ARBA00023136"/>
    </source>
</evidence>
<keyword evidence="3 7" id="KW-0812">Transmembrane</keyword>
<evidence type="ECO:0000256" key="6">
    <source>
        <dbReference type="SAM" id="MobiDB-lite"/>
    </source>
</evidence>
<feature type="transmembrane region" description="Helical" evidence="7">
    <location>
        <begin position="101"/>
        <end position="124"/>
    </location>
</feature>